<gene>
    <name evidence="2" type="ORF">M404DRAFT_153935</name>
</gene>
<dbReference type="EMBL" id="KN832000">
    <property type="protein sequence ID" value="KIN99886.1"/>
    <property type="molecule type" value="Genomic_DNA"/>
</dbReference>
<dbReference type="InParanoid" id="A0A0C3JQY5"/>
<accession>A0A0C3JQY5</accession>
<keyword evidence="3" id="KW-1185">Reference proteome</keyword>
<reference evidence="3" key="2">
    <citation type="submission" date="2015-01" db="EMBL/GenBank/DDBJ databases">
        <title>Evolutionary Origins and Diversification of the Mycorrhizal Mutualists.</title>
        <authorList>
            <consortium name="DOE Joint Genome Institute"/>
            <consortium name="Mycorrhizal Genomics Consortium"/>
            <person name="Kohler A."/>
            <person name="Kuo A."/>
            <person name="Nagy L.G."/>
            <person name="Floudas D."/>
            <person name="Copeland A."/>
            <person name="Barry K.W."/>
            <person name="Cichocki N."/>
            <person name="Veneault-Fourrey C."/>
            <person name="LaButti K."/>
            <person name="Lindquist E.A."/>
            <person name="Lipzen A."/>
            <person name="Lundell T."/>
            <person name="Morin E."/>
            <person name="Murat C."/>
            <person name="Riley R."/>
            <person name="Ohm R."/>
            <person name="Sun H."/>
            <person name="Tunlid A."/>
            <person name="Henrissat B."/>
            <person name="Grigoriev I.V."/>
            <person name="Hibbett D.S."/>
            <person name="Martin F."/>
        </authorList>
    </citation>
    <scope>NUCLEOTIDE SEQUENCE [LARGE SCALE GENOMIC DNA]</scope>
    <source>
        <strain evidence="3">Marx 270</strain>
    </source>
</reference>
<dbReference type="Proteomes" id="UP000054217">
    <property type="component" value="Unassembled WGS sequence"/>
</dbReference>
<feature type="region of interest" description="Disordered" evidence="1">
    <location>
        <begin position="105"/>
        <end position="158"/>
    </location>
</feature>
<dbReference type="OrthoDB" id="2668279at2759"/>
<organism evidence="2 3">
    <name type="scientific">Pisolithus tinctorius Marx 270</name>
    <dbReference type="NCBI Taxonomy" id="870435"/>
    <lineage>
        <taxon>Eukaryota</taxon>
        <taxon>Fungi</taxon>
        <taxon>Dikarya</taxon>
        <taxon>Basidiomycota</taxon>
        <taxon>Agaricomycotina</taxon>
        <taxon>Agaricomycetes</taxon>
        <taxon>Agaricomycetidae</taxon>
        <taxon>Boletales</taxon>
        <taxon>Sclerodermatineae</taxon>
        <taxon>Pisolithaceae</taxon>
        <taxon>Pisolithus</taxon>
    </lineage>
</organism>
<sequence length="158" mass="18508">MYVDWVTKELENNEEKRKKKKKGQLNGDGLPKLLTGDEFYNQVVDHHKSIAEQDAARKARQKQRDERNELLVAWREEEAACQECNKALRNTYHEELQLWELERDQAKAENRRPHWAKPKCRKLERPAPKPVLGSADTEEVGENNDNGENEEDARSDDD</sequence>
<evidence type="ECO:0000313" key="2">
    <source>
        <dbReference type="EMBL" id="KIN99886.1"/>
    </source>
</evidence>
<reference evidence="2 3" key="1">
    <citation type="submission" date="2014-04" db="EMBL/GenBank/DDBJ databases">
        <authorList>
            <consortium name="DOE Joint Genome Institute"/>
            <person name="Kuo A."/>
            <person name="Kohler A."/>
            <person name="Costa M.D."/>
            <person name="Nagy L.G."/>
            <person name="Floudas D."/>
            <person name="Copeland A."/>
            <person name="Barry K.W."/>
            <person name="Cichocki N."/>
            <person name="Veneault-Fourrey C."/>
            <person name="LaButti K."/>
            <person name="Lindquist E.A."/>
            <person name="Lipzen A."/>
            <person name="Lundell T."/>
            <person name="Morin E."/>
            <person name="Murat C."/>
            <person name="Sun H."/>
            <person name="Tunlid A."/>
            <person name="Henrissat B."/>
            <person name="Grigoriev I.V."/>
            <person name="Hibbett D.S."/>
            <person name="Martin F."/>
            <person name="Nordberg H.P."/>
            <person name="Cantor M.N."/>
            <person name="Hua S.X."/>
        </authorList>
    </citation>
    <scope>NUCLEOTIDE SEQUENCE [LARGE SCALE GENOMIC DNA]</scope>
    <source>
        <strain evidence="2 3">Marx 270</strain>
    </source>
</reference>
<evidence type="ECO:0000313" key="3">
    <source>
        <dbReference type="Proteomes" id="UP000054217"/>
    </source>
</evidence>
<name>A0A0C3JQY5_PISTI</name>
<proteinExistence type="predicted"/>
<dbReference type="HOGENOM" id="CLU_061607_2_1_1"/>
<protein>
    <submittedName>
        <fullName evidence="2">Uncharacterized protein</fullName>
    </submittedName>
</protein>
<evidence type="ECO:0000256" key="1">
    <source>
        <dbReference type="SAM" id="MobiDB-lite"/>
    </source>
</evidence>
<dbReference type="AlphaFoldDB" id="A0A0C3JQY5"/>
<feature type="compositionally biased region" description="Acidic residues" evidence="1">
    <location>
        <begin position="136"/>
        <end position="158"/>
    </location>
</feature>